<dbReference type="InterPro" id="IPR042002">
    <property type="entry name" value="Sortase_C"/>
</dbReference>
<sequence length="294" mass="31978">MTWLITLLALVGVSVFLYPTIAAWFSSYNQSQIVDNYAAALEHVEPSAREQLAKARQYNDALSAGVNLEAHQRKATGVGTSSDQSLDYNQILNAGNGLMGRVKIPKINVDLPIYHGTDDDTLDRGAGHLEGSHLPIGGIDTHSVITAHRGLANATMFNDLDKIDSGDRFTLEVFGEVLTYEVIETRVVEPDETDTLRVRPGADVVTLITCTPLGINSHRILVTAERVTPTPAQDLEDAGKDSEVPGFPWWAVLAGAVLIAVGLYLWRAGYTDARIRALKTDRARAGGQDHSHRI</sequence>
<dbReference type="NCBIfam" id="NF033745">
    <property type="entry name" value="class_C_sortase"/>
    <property type="match status" value="1"/>
</dbReference>
<accession>A0ABV6P9H2</accession>
<keyword evidence="4" id="KW-1185">Reference proteome</keyword>
<dbReference type="EMBL" id="JBHLUB010000025">
    <property type="protein sequence ID" value="MFC0581774.1"/>
    <property type="molecule type" value="Genomic_DNA"/>
</dbReference>
<feature type="transmembrane region" description="Helical" evidence="2">
    <location>
        <begin position="247"/>
        <end position="266"/>
    </location>
</feature>
<evidence type="ECO:0000313" key="3">
    <source>
        <dbReference type="EMBL" id="MFC0581774.1"/>
    </source>
</evidence>
<evidence type="ECO:0000256" key="2">
    <source>
        <dbReference type="SAM" id="Phobius"/>
    </source>
</evidence>
<proteinExistence type="predicted"/>
<dbReference type="InterPro" id="IPR005754">
    <property type="entry name" value="Sortase"/>
</dbReference>
<dbReference type="NCBIfam" id="TIGR01076">
    <property type="entry name" value="sortase_fam"/>
    <property type="match status" value="1"/>
</dbReference>
<dbReference type="CDD" id="cd05827">
    <property type="entry name" value="Sortase_C"/>
    <property type="match status" value="1"/>
</dbReference>
<protein>
    <submittedName>
        <fullName evidence="3">Class C sortase</fullName>
    </submittedName>
</protein>
<comment type="caution">
    <text evidence="3">The sequence shown here is derived from an EMBL/GenBank/DDBJ whole genome shotgun (WGS) entry which is preliminary data.</text>
</comment>
<gene>
    <name evidence="3" type="ORF">ACFFFR_05180</name>
</gene>
<organism evidence="3 4">
    <name type="scientific">Micrococcoides hystricis</name>
    <dbReference type="NCBI Taxonomy" id="1572761"/>
    <lineage>
        <taxon>Bacteria</taxon>
        <taxon>Bacillati</taxon>
        <taxon>Actinomycetota</taxon>
        <taxon>Actinomycetes</taxon>
        <taxon>Micrococcales</taxon>
        <taxon>Micrococcaceae</taxon>
        <taxon>Micrococcoides</taxon>
    </lineage>
</organism>
<dbReference type="Gene3D" id="2.40.260.10">
    <property type="entry name" value="Sortase"/>
    <property type="match status" value="1"/>
</dbReference>
<keyword evidence="2" id="KW-0812">Transmembrane</keyword>
<evidence type="ECO:0000256" key="1">
    <source>
        <dbReference type="ARBA" id="ARBA00022801"/>
    </source>
</evidence>
<dbReference type="RefSeq" id="WP_377458456.1">
    <property type="nucleotide sequence ID" value="NZ_JBHLUB010000025.1"/>
</dbReference>
<keyword evidence="2" id="KW-1133">Transmembrane helix</keyword>
<name>A0ABV6P9H2_9MICC</name>
<keyword evidence="1" id="KW-0378">Hydrolase</keyword>
<dbReference type="Proteomes" id="UP001589862">
    <property type="component" value="Unassembled WGS sequence"/>
</dbReference>
<evidence type="ECO:0000313" key="4">
    <source>
        <dbReference type="Proteomes" id="UP001589862"/>
    </source>
</evidence>
<dbReference type="SUPFAM" id="SSF63817">
    <property type="entry name" value="Sortase"/>
    <property type="match status" value="1"/>
</dbReference>
<reference evidence="3 4" key="1">
    <citation type="submission" date="2024-09" db="EMBL/GenBank/DDBJ databases">
        <authorList>
            <person name="Sun Q."/>
            <person name="Mori K."/>
        </authorList>
    </citation>
    <scope>NUCLEOTIDE SEQUENCE [LARGE SCALE GENOMIC DNA]</scope>
    <source>
        <strain evidence="3 4">NCAIM B.02604</strain>
    </source>
</reference>
<keyword evidence="2" id="KW-0472">Membrane</keyword>
<dbReference type="InterPro" id="IPR023365">
    <property type="entry name" value="Sortase_dom-sf"/>
</dbReference>
<dbReference type="Pfam" id="PF04203">
    <property type="entry name" value="Sortase"/>
    <property type="match status" value="1"/>
</dbReference>